<organism evidence="1 2">
    <name type="scientific">Paraburkholderia ribeironis</name>
    <dbReference type="NCBI Taxonomy" id="1247936"/>
    <lineage>
        <taxon>Bacteria</taxon>
        <taxon>Pseudomonadati</taxon>
        <taxon>Pseudomonadota</taxon>
        <taxon>Betaproteobacteria</taxon>
        <taxon>Burkholderiales</taxon>
        <taxon>Burkholderiaceae</taxon>
        <taxon>Paraburkholderia</taxon>
    </lineage>
</organism>
<sequence length="390" mass="43270">MCNFTARLSEVCRSTRETRELVPEFTKVDRQRATDFEIHRTAVELVVERWAGANARQKALEEDGAYARHLFDTARNASAVFALWKDAFATGDIPTAYRALKTHPEAGMYMRQSAFDGLHMPTHFVGAANPADIRRPVVLEEERASLRANIDQQLSRLHETSTQPDAAIQKPKRHAACRNEQRATVEAELRAEIRMLREALIERDDLVALHTSRREGAEQRAVAERESTRAMRVRLNEMDVLIRALQAEASAMERAVQNPAHYPSVLSADLLAVLQGKRILYVGGRPGSVPAIRWIVEASGGTMTQAGGTGDCKGLPAASMPDADMVMFPVDCIDGDTMKTFECICERNQIACYRLRTASLASFVELIDRLSAYAQTGAGACSPRFCLRHG</sequence>
<dbReference type="EMBL" id="CYGX02000014">
    <property type="protein sequence ID" value="SIT38251.1"/>
    <property type="molecule type" value="Genomic_DNA"/>
</dbReference>
<dbReference type="STRING" id="1247936.BN2475_140086"/>
<protein>
    <recommendedName>
        <fullName evidence="3">DUF2325 domain-containing protein</fullName>
    </recommendedName>
</protein>
<reference evidence="1 2" key="1">
    <citation type="submission" date="2016-12" db="EMBL/GenBank/DDBJ databases">
        <authorList>
            <person name="Song W.-J."/>
            <person name="Kurnit D.M."/>
        </authorList>
    </citation>
    <scope>NUCLEOTIDE SEQUENCE [LARGE SCALE GENOMIC DNA]</scope>
    <source>
        <strain evidence="1 2">STM7296</strain>
    </source>
</reference>
<dbReference type="Proteomes" id="UP000187012">
    <property type="component" value="Unassembled WGS sequence"/>
</dbReference>
<gene>
    <name evidence="1" type="ORF">BN2475_140086</name>
</gene>
<evidence type="ECO:0000313" key="2">
    <source>
        <dbReference type="Proteomes" id="UP000187012"/>
    </source>
</evidence>
<dbReference type="AlphaFoldDB" id="A0A1N7RT14"/>
<evidence type="ECO:0008006" key="3">
    <source>
        <dbReference type="Google" id="ProtNLM"/>
    </source>
</evidence>
<proteinExistence type="predicted"/>
<name>A0A1N7RT14_9BURK</name>
<accession>A0A1N7RT14</accession>
<evidence type="ECO:0000313" key="1">
    <source>
        <dbReference type="EMBL" id="SIT38251.1"/>
    </source>
</evidence>
<keyword evidence="2" id="KW-1185">Reference proteome</keyword>